<dbReference type="Proteomes" id="UP000677668">
    <property type="component" value="Chromosome 2"/>
</dbReference>
<dbReference type="Pfam" id="PF08541">
    <property type="entry name" value="ACP_syn_III_C"/>
    <property type="match status" value="1"/>
</dbReference>
<evidence type="ECO:0000256" key="1">
    <source>
        <dbReference type="ARBA" id="ARBA00022679"/>
    </source>
</evidence>
<dbReference type="Gene3D" id="3.40.47.10">
    <property type="match status" value="1"/>
</dbReference>
<dbReference type="PANTHER" id="PTHR34069:SF3">
    <property type="entry name" value="ACYL-COA:ACYL-COA ALKYLTRANSFERASE"/>
    <property type="match status" value="1"/>
</dbReference>
<dbReference type="PANTHER" id="PTHR34069">
    <property type="entry name" value="3-OXOACYL-[ACYL-CARRIER-PROTEIN] SYNTHASE 3"/>
    <property type="match status" value="1"/>
</dbReference>
<dbReference type="InterPro" id="IPR013747">
    <property type="entry name" value="ACP_syn_III_C"/>
</dbReference>
<evidence type="ECO:0000259" key="4">
    <source>
        <dbReference type="Pfam" id="PF08545"/>
    </source>
</evidence>
<name>A0ABX8B3D2_9BACT</name>
<evidence type="ECO:0000313" key="5">
    <source>
        <dbReference type="EMBL" id="QUV95502.1"/>
    </source>
</evidence>
<proteinExistence type="predicted"/>
<evidence type="ECO:0000313" key="6">
    <source>
        <dbReference type="Proteomes" id="UP000677668"/>
    </source>
</evidence>
<keyword evidence="6" id="KW-1185">Reference proteome</keyword>
<dbReference type="Pfam" id="PF08545">
    <property type="entry name" value="ACP_syn_III"/>
    <property type="match status" value="1"/>
</dbReference>
<reference evidence="5 6" key="1">
    <citation type="submission" date="2021-03" db="EMBL/GenBank/DDBJ databases">
        <title>Genomic and phenotypic characterization of Chloracidobacterium isolates provides evidence for multiple species.</title>
        <authorList>
            <person name="Saini M.K."/>
            <person name="Costas A.M.G."/>
            <person name="Tank M."/>
            <person name="Bryant D.A."/>
        </authorList>
    </citation>
    <scope>NUCLEOTIDE SEQUENCE [LARGE SCALE GENOMIC DNA]</scope>
    <source>
        <strain evidence="5 6">N</strain>
    </source>
</reference>
<keyword evidence="1" id="KW-0808">Transferase</keyword>
<dbReference type="InterPro" id="IPR016039">
    <property type="entry name" value="Thiolase-like"/>
</dbReference>
<gene>
    <name evidence="5" type="ORF">J8C05_11725</name>
</gene>
<evidence type="ECO:0000259" key="3">
    <source>
        <dbReference type="Pfam" id="PF08541"/>
    </source>
</evidence>
<dbReference type="RefSeq" id="WP_211423723.1">
    <property type="nucleotide sequence ID" value="NZ_CP072643.1"/>
</dbReference>
<feature type="domain" description="Beta-ketoacyl-[acyl-carrier-protein] synthase III N-terminal" evidence="4">
    <location>
        <begin position="109"/>
        <end position="185"/>
    </location>
</feature>
<dbReference type="InterPro" id="IPR013751">
    <property type="entry name" value="ACP_syn_III_N"/>
</dbReference>
<dbReference type="EMBL" id="CP072643">
    <property type="protein sequence ID" value="QUV95502.1"/>
    <property type="molecule type" value="Genomic_DNA"/>
</dbReference>
<accession>A0ABX8B3D2</accession>
<sequence length="333" mass="36094">MSRHVQILATGCYVPAQVVPNAVFDERFGEPVGDWLVANVGIHERRYLSEGETTSDMVTAAARQALERAQLNPTDLDLIIVATDTPDYLSPATASAVQAKLGASRAGTFDLNAACAGWVTALNQGALTLLGDTDYRYILVAGGYAMSRFLDPNDKYTATLFADGAGAVILGAAERPGFLAGKLQALGAFHDAMGIYTGGAFRPCTPETLATYGPPKVQFVRKFPRTFNTEYWPQLIRAALDKTNHALDDVDWFLFTQINLRTIEMVMQQLGQPLAKTHWVMDKWGYTGSACLPMALDDLVVTRRGLRPGQLVVFCASGGGIALAASVWRWQQG</sequence>
<feature type="domain" description="Beta-ketoacyl-[acyl-carrier-protein] synthase III C-terminal" evidence="3">
    <location>
        <begin position="240"/>
        <end position="330"/>
    </location>
</feature>
<evidence type="ECO:0000256" key="2">
    <source>
        <dbReference type="ARBA" id="ARBA00023315"/>
    </source>
</evidence>
<protein>
    <submittedName>
        <fullName evidence="5">Ketoacyl-ACP synthase III</fullName>
    </submittedName>
</protein>
<keyword evidence="2" id="KW-0012">Acyltransferase</keyword>
<dbReference type="SUPFAM" id="SSF53901">
    <property type="entry name" value="Thiolase-like"/>
    <property type="match status" value="1"/>
</dbReference>
<dbReference type="CDD" id="cd00830">
    <property type="entry name" value="KAS_III"/>
    <property type="match status" value="1"/>
</dbReference>
<organism evidence="5 6">
    <name type="scientific">Chloracidobacterium sp. N</name>
    <dbReference type="NCBI Taxonomy" id="2821540"/>
    <lineage>
        <taxon>Bacteria</taxon>
        <taxon>Pseudomonadati</taxon>
        <taxon>Acidobacteriota</taxon>
        <taxon>Terriglobia</taxon>
        <taxon>Terriglobales</taxon>
        <taxon>Acidobacteriaceae</taxon>
        <taxon>Chloracidobacterium</taxon>
        <taxon>Chloracidobacterium aggregatum</taxon>
    </lineage>
</organism>